<evidence type="ECO:0000313" key="3">
    <source>
        <dbReference type="WBParaSite" id="ASIM_0000373401-mRNA-1"/>
    </source>
</evidence>
<dbReference type="EMBL" id="UYRR01005617">
    <property type="protein sequence ID" value="VDK21911.1"/>
    <property type="molecule type" value="Genomic_DNA"/>
</dbReference>
<name>A0A0M3J834_ANISI</name>
<organism evidence="3">
    <name type="scientific">Anisakis simplex</name>
    <name type="common">Herring worm</name>
    <dbReference type="NCBI Taxonomy" id="6269"/>
    <lineage>
        <taxon>Eukaryota</taxon>
        <taxon>Metazoa</taxon>
        <taxon>Ecdysozoa</taxon>
        <taxon>Nematoda</taxon>
        <taxon>Chromadorea</taxon>
        <taxon>Rhabditida</taxon>
        <taxon>Spirurina</taxon>
        <taxon>Ascaridomorpha</taxon>
        <taxon>Ascaridoidea</taxon>
        <taxon>Anisakidae</taxon>
        <taxon>Anisakis</taxon>
        <taxon>Anisakis simplex complex</taxon>
    </lineage>
</organism>
<protein>
    <submittedName>
        <fullName evidence="3">WHG domain-containing protein</fullName>
    </submittedName>
</protein>
<sequence>MQLTFKRFREFGRNFFTPNTELENLSCYATFAEKLLEVGDKKKAQALGTFIKVSSVNIWDRKEESERLAALRLALVYVNALGDDSKKCDAIASIVLRGTLPDDDKPMVYKSVEVQDRLNILLSQAIKNGFRNWEGAVLDILATLSVAFVYHKASTSDRYRFLCTTYESLQKVLDLSEMPRFTVSFAVW</sequence>
<reference evidence="3" key="1">
    <citation type="submission" date="2017-02" db="UniProtKB">
        <authorList>
            <consortium name="WormBaseParasite"/>
        </authorList>
    </citation>
    <scope>IDENTIFICATION</scope>
</reference>
<dbReference type="AlphaFoldDB" id="A0A0M3J834"/>
<dbReference type="Proteomes" id="UP000267096">
    <property type="component" value="Unassembled WGS sequence"/>
</dbReference>
<reference evidence="1 2" key="2">
    <citation type="submission" date="2018-11" db="EMBL/GenBank/DDBJ databases">
        <authorList>
            <consortium name="Pathogen Informatics"/>
        </authorList>
    </citation>
    <scope>NUCLEOTIDE SEQUENCE [LARGE SCALE GENOMIC DNA]</scope>
</reference>
<keyword evidence="2" id="KW-1185">Reference proteome</keyword>
<proteinExistence type="predicted"/>
<gene>
    <name evidence="1" type="ORF">ASIM_LOCUS3568</name>
</gene>
<dbReference type="WBParaSite" id="ASIM_0000373401-mRNA-1">
    <property type="protein sequence ID" value="ASIM_0000373401-mRNA-1"/>
    <property type="gene ID" value="ASIM_0000373401"/>
</dbReference>
<evidence type="ECO:0000313" key="2">
    <source>
        <dbReference type="Proteomes" id="UP000267096"/>
    </source>
</evidence>
<evidence type="ECO:0000313" key="1">
    <source>
        <dbReference type="EMBL" id="VDK21911.1"/>
    </source>
</evidence>
<accession>A0A0M3J834</accession>